<evidence type="ECO:0000256" key="1">
    <source>
        <dbReference type="SAM" id="Coils"/>
    </source>
</evidence>
<keyword evidence="4" id="KW-1185">Reference proteome</keyword>
<proteinExistence type="predicted"/>
<feature type="region of interest" description="Disordered" evidence="2">
    <location>
        <begin position="107"/>
        <end position="138"/>
    </location>
</feature>
<feature type="compositionally biased region" description="Polar residues" evidence="2">
    <location>
        <begin position="182"/>
        <end position="191"/>
    </location>
</feature>
<name>A0AAW1IBA1_POPJA</name>
<protein>
    <submittedName>
        <fullName evidence="3">Uncharacterized protein</fullName>
    </submittedName>
</protein>
<feature type="compositionally biased region" description="Basic and acidic residues" evidence="2">
    <location>
        <begin position="112"/>
        <end position="138"/>
    </location>
</feature>
<organism evidence="3 4">
    <name type="scientific">Popillia japonica</name>
    <name type="common">Japanese beetle</name>
    <dbReference type="NCBI Taxonomy" id="7064"/>
    <lineage>
        <taxon>Eukaryota</taxon>
        <taxon>Metazoa</taxon>
        <taxon>Ecdysozoa</taxon>
        <taxon>Arthropoda</taxon>
        <taxon>Hexapoda</taxon>
        <taxon>Insecta</taxon>
        <taxon>Pterygota</taxon>
        <taxon>Neoptera</taxon>
        <taxon>Endopterygota</taxon>
        <taxon>Coleoptera</taxon>
        <taxon>Polyphaga</taxon>
        <taxon>Scarabaeiformia</taxon>
        <taxon>Scarabaeidae</taxon>
        <taxon>Rutelinae</taxon>
        <taxon>Popillia</taxon>
    </lineage>
</organism>
<comment type="caution">
    <text evidence="3">The sequence shown here is derived from an EMBL/GenBank/DDBJ whole genome shotgun (WGS) entry which is preliminary data.</text>
</comment>
<evidence type="ECO:0000313" key="3">
    <source>
        <dbReference type="EMBL" id="KAK9686412.1"/>
    </source>
</evidence>
<accession>A0AAW1IBA1</accession>
<dbReference type="AlphaFoldDB" id="A0AAW1IBA1"/>
<sequence>MKQDSANYIKYFLFIVLGLPSEYEYLSRNLRVENDANYIKYFLFIVLGLPSEYEYLSRNLRVENDDLTLSKLKSKLLEEERRIRDSNEEKIQVETKAYAAKTSKFFKRKPQRGSDEKKPNLESKSHENLRRRLSYETARRRTAKLETQNIVRDETKELSIPIPTEEGLDFLGNKNHKKDDLNITQQIENED</sequence>
<keyword evidence="1" id="KW-0175">Coiled coil</keyword>
<dbReference type="EMBL" id="JASPKY010000708">
    <property type="protein sequence ID" value="KAK9686412.1"/>
    <property type="molecule type" value="Genomic_DNA"/>
</dbReference>
<feature type="region of interest" description="Disordered" evidence="2">
    <location>
        <begin position="167"/>
        <end position="191"/>
    </location>
</feature>
<feature type="coiled-coil region" evidence="1">
    <location>
        <begin position="69"/>
        <end position="96"/>
    </location>
</feature>
<reference evidence="3 4" key="1">
    <citation type="journal article" date="2024" name="BMC Genomics">
        <title>De novo assembly and annotation of Popillia japonica's genome with initial clues to its potential as an invasive pest.</title>
        <authorList>
            <person name="Cucini C."/>
            <person name="Boschi S."/>
            <person name="Funari R."/>
            <person name="Cardaioli E."/>
            <person name="Iannotti N."/>
            <person name="Marturano G."/>
            <person name="Paoli F."/>
            <person name="Bruttini M."/>
            <person name="Carapelli A."/>
            <person name="Frati F."/>
            <person name="Nardi F."/>
        </authorList>
    </citation>
    <scope>NUCLEOTIDE SEQUENCE [LARGE SCALE GENOMIC DNA]</scope>
    <source>
        <strain evidence="3">DMR45628</strain>
    </source>
</reference>
<evidence type="ECO:0000313" key="4">
    <source>
        <dbReference type="Proteomes" id="UP001458880"/>
    </source>
</evidence>
<dbReference type="Proteomes" id="UP001458880">
    <property type="component" value="Unassembled WGS sequence"/>
</dbReference>
<evidence type="ECO:0000256" key="2">
    <source>
        <dbReference type="SAM" id="MobiDB-lite"/>
    </source>
</evidence>
<gene>
    <name evidence="3" type="ORF">QE152_g37208</name>
</gene>